<reference evidence="9" key="1">
    <citation type="submission" date="2023-07" db="EMBL/GenBank/DDBJ databases">
        <title>Chromosome-level genome assembly of Artemia franciscana.</title>
        <authorList>
            <person name="Jo E."/>
        </authorList>
    </citation>
    <scope>NUCLEOTIDE SEQUENCE</scope>
    <source>
        <tissue evidence="9">Whole body</tissue>
    </source>
</reference>
<keyword evidence="7" id="KW-0378">Hydrolase</keyword>
<dbReference type="AlphaFoldDB" id="A0AA88L0E6"/>
<evidence type="ECO:0000256" key="2">
    <source>
        <dbReference type="ARBA" id="ARBA00005300"/>
    </source>
</evidence>
<dbReference type="SUPFAM" id="SSF53098">
    <property type="entry name" value="Ribonuclease H-like"/>
    <property type="match status" value="1"/>
</dbReference>
<keyword evidence="6" id="KW-0255">Endonuclease</keyword>
<dbReference type="InterPro" id="IPR050092">
    <property type="entry name" value="RNase_H"/>
</dbReference>
<dbReference type="PANTHER" id="PTHR10642:SF26">
    <property type="entry name" value="RIBONUCLEASE H1"/>
    <property type="match status" value="1"/>
</dbReference>
<dbReference type="PROSITE" id="PS50879">
    <property type="entry name" value="RNASE_H_1"/>
    <property type="match status" value="1"/>
</dbReference>
<comment type="similarity">
    <text evidence="2">Belongs to the RNase H family.</text>
</comment>
<organism evidence="9 10">
    <name type="scientific">Artemia franciscana</name>
    <name type="common">Brine shrimp</name>
    <name type="synonym">Artemia sanfranciscana</name>
    <dbReference type="NCBI Taxonomy" id="6661"/>
    <lineage>
        <taxon>Eukaryota</taxon>
        <taxon>Metazoa</taxon>
        <taxon>Ecdysozoa</taxon>
        <taxon>Arthropoda</taxon>
        <taxon>Crustacea</taxon>
        <taxon>Branchiopoda</taxon>
        <taxon>Anostraca</taxon>
        <taxon>Artemiidae</taxon>
        <taxon>Artemia</taxon>
    </lineage>
</organism>
<sequence>MLHLQDPPLIPPWTSRSIKYLTNEFEKEDPLNYIKFNHLMVTEYKEHLKVYTDGSKNNEGLDPSQSMFEPELVAIMKAGSYLMSISSEKNKILICSDSKSAIEALQSPKQTSREITTTQLVMDELATSTNTSVTIMWVPGHKNIRGNEEADIAAKKAIVAGLPINGTTPKIIGTIENMMKKIKIERLSEWRDKNGTWWANNKTNIQFERGLYEKLNREESSIMFRLRSNHAGTQAYKAKFLGESENCVKCGKIETIHHILIECQNYRTERKEIIEFLNNINKPLSATVLLRDIKDDKLAVEAVKLMTKFLKKIGRATAV</sequence>
<evidence type="ECO:0000313" key="10">
    <source>
        <dbReference type="Proteomes" id="UP001187531"/>
    </source>
</evidence>
<dbReference type="InterPro" id="IPR012337">
    <property type="entry name" value="RNaseH-like_sf"/>
</dbReference>
<dbReference type="Gene3D" id="3.30.420.10">
    <property type="entry name" value="Ribonuclease H-like superfamily/Ribonuclease H"/>
    <property type="match status" value="1"/>
</dbReference>
<evidence type="ECO:0000256" key="7">
    <source>
        <dbReference type="ARBA" id="ARBA00022801"/>
    </source>
</evidence>
<dbReference type="GO" id="GO:0004523">
    <property type="term" value="F:RNA-DNA hybrid ribonuclease activity"/>
    <property type="evidence" value="ECO:0007669"/>
    <property type="project" value="UniProtKB-EC"/>
</dbReference>
<gene>
    <name evidence="9" type="ORF">QYM36_014483</name>
</gene>
<keyword evidence="10" id="KW-1185">Reference proteome</keyword>
<evidence type="ECO:0000256" key="1">
    <source>
        <dbReference type="ARBA" id="ARBA00000077"/>
    </source>
</evidence>
<dbReference type="Proteomes" id="UP001187531">
    <property type="component" value="Unassembled WGS sequence"/>
</dbReference>
<dbReference type="GO" id="GO:0003676">
    <property type="term" value="F:nucleic acid binding"/>
    <property type="evidence" value="ECO:0007669"/>
    <property type="project" value="InterPro"/>
</dbReference>
<dbReference type="GO" id="GO:0043137">
    <property type="term" value="P:DNA replication, removal of RNA primer"/>
    <property type="evidence" value="ECO:0007669"/>
    <property type="project" value="TreeGrafter"/>
</dbReference>
<dbReference type="GO" id="GO:0046872">
    <property type="term" value="F:metal ion binding"/>
    <property type="evidence" value="ECO:0007669"/>
    <property type="project" value="UniProtKB-KW"/>
</dbReference>
<evidence type="ECO:0000256" key="4">
    <source>
        <dbReference type="ARBA" id="ARBA00022722"/>
    </source>
</evidence>
<dbReference type="EC" id="3.1.26.4" evidence="3"/>
<dbReference type="InterPro" id="IPR002156">
    <property type="entry name" value="RNaseH_domain"/>
</dbReference>
<evidence type="ECO:0000256" key="5">
    <source>
        <dbReference type="ARBA" id="ARBA00022723"/>
    </source>
</evidence>
<accession>A0AA88L0E6</accession>
<evidence type="ECO:0000259" key="8">
    <source>
        <dbReference type="PROSITE" id="PS50879"/>
    </source>
</evidence>
<comment type="catalytic activity">
    <reaction evidence="1">
        <text>Endonucleolytic cleavage to 5'-phosphomonoester.</text>
        <dbReference type="EC" id="3.1.26.4"/>
    </reaction>
</comment>
<protein>
    <recommendedName>
        <fullName evidence="3">ribonuclease H</fullName>
        <ecNumber evidence="3">3.1.26.4</ecNumber>
    </recommendedName>
</protein>
<dbReference type="InterPro" id="IPR036397">
    <property type="entry name" value="RNaseH_sf"/>
</dbReference>
<dbReference type="PANTHER" id="PTHR10642">
    <property type="entry name" value="RIBONUCLEASE H1"/>
    <property type="match status" value="1"/>
</dbReference>
<dbReference type="Pfam" id="PF00075">
    <property type="entry name" value="RNase_H"/>
    <property type="match status" value="1"/>
</dbReference>
<feature type="domain" description="RNase H type-1" evidence="8">
    <location>
        <begin position="44"/>
        <end position="159"/>
    </location>
</feature>
<keyword evidence="4" id="KW-0540">Nuclease</keyword>
<dbReference type="EMBL" id="JAVRJZ010000018">
    <property type="protein sequence ID" value="KAK2708869.1"/>
    <property type="molecule type" value="Genomic_DNA"/>
</dbReference>
<proteinExistence type="inferred from homology"/>
<name>A0AA88L0E6_ARTSF</name>
<comment type="caution">
    <text evidence="9">The sequence shown here is derived from an EMBL/GenBank/DDBJ whole genome shotgun (WGS) entry which is preliminary data.</text>
</comment>
<evidence type="ECO:0000313" key="9">
    <source>
        <dbReference type="EMBL" id="KAK2708869.1"/>
    </source>
</evidence>
<evidence type="ECO:0000256" key="6">
    <source>
        <dbReference type="ARBA" id="ARBA00022759"/>
    </source>
</evidence>
<keyword evidence="5" id="KW-0479">Metal-binding</keyword>
<evidence type="ECO:0000256" key="3">
    <source>
        <dbReference type="ARBA" id="ARBA00012180"/>
    </source>
</evidence>
<dbReference type="CDD" id="cd09276">
    <property type="entry name" value="Rnase_HI_RT_non_LTR"/>
    <property type="match status" value="1"/>
</dbReference>